<dbReference type="OrthoDB" id="2013972at2759"/>
<comment type="caution">
    <text evidence="1">The sequence shown here is derived from an EMBL/GenBank/DDBJ whole genome shotgun (WGS) entry which is preliminary data.</text>
</comment>
<proteinExistence type="predicted"/>
<name>A0A9W9K5H4_9EURO</name>
<keyword evidence="2" id="KW-1185">Reference proteome</keyword>
<dbReference type="EMBL" id="JAPQKH010000006">
    <property type="protein sequence ID" value="KAJ5093839.1"/>
    <property type="molecule type" value="Genomic_DNA"/>
</dbReference>
<sequence>MSFENPWVSDDLLAATFFRFANGQRRHGSCVPGPLEARRRLARRRNTALAGIGGAPVEDIACLFGRNGREHMKWTDHPWQRPQSDSQNLSSYALATDDASLPFYDHNPDPIDSRIPESQISTSVNMNRSRNRNKASNESRLRHFLCGKRWGIEDARDFARRLGIDLQREPKYSRQIFDSLLMRSTTDLTEAVRFLDDPFLNTRGSGNYLAAVELFTRTQAKRSPRVAVLDAIGRALELGLVPSAEICSLVQAIPNILVGKNKPLGRSDLGALRAHYRLLWKAIGRCNILGYRDLDKDIVDAWLTELKSVGKIRLASDIIVATHGAGWDHHWPSTFLLDWLETVEEFDSPNSFELPRTLLTQIDADCAAQCLINVTERLISNRQTKSDDNKILLKWQYCLQGLSANASAIASSKTWSDLPHAYMHNHQEALDASPSSGSLPVQYHIVMRLWILKSLSRSLGPVTQRIKSTDQPIYLLLNLYETVSQKTGSFLADFLHGIHGLSMPYNGLLLLANDIKLRKLINNTTHQTLINLETSKMSLEDAWNNRDICNTTRRFLHGAFEQMFRQMDLTDPQFMNECLRFARLGDSESISSIIRLLDSHIPFKLSLHKAYIPIPHPDEMVLVRYHPAPRDSGCPDPYVAAEFIHQLAVAASCSKHLAPNRSFHIAQWLYRYLRRYGGPVYPSLVRAMYHAGVVRYRREGHRMSETQQAYIMWIIRKFEADKVVKQMDKAL</sequence>
<evidence type="ECO:0000313" key="1">
    <source>
        <dbReference type="EMBL" id="KAJ5093839.1"/>
    </source>
</evidence>
<reference evidence="1" key="1">
    <citation type="submission" date="2022-11" db="EMBL/GenBank/DDBJ databases">
        <authorList>
            <person name="Petersen C."/>
        </authorList>
    </citation>
    <scope>NUCLEOTIDE SEQUENCE</scope>
    <source>
        <strain evidence="1">IBT 30069</strain>
    </source>
</reference>
<gene>
    <name evidence="1" type="ORF">N7456_009700</name>
</gene>
<organism evidence="1 2">
    <name type="scientific">Penicillium angulare</name>
    <dbReference type="NCBI Taxonomy" id="116970"/>
    <lineage>
        <taxon>Eukaryota</taxon>
        <taxon>Fungi</taxon>
        <taxon>Dikarya</taxon>
        <taxon>Ascomycota</taxon>
        <taxon>Pezizomycotina</taxon>
        <taxon>Eurotiomycetes</taxon>
        <taxon>Eurotiomycetidae</taxon>
        <taxon>Eurotiales</taxon>
        <taxon>Aspergillaceae</taxon>
        <taxon>Penicillium</taxon>
    </lineage>
</organism>
<evidence type="ECO:0000313" key="2">
    <source>
        <dbReference type="Proteomes" id="UP001149165"/>
    </source>
</evidence>
<protein>
    <submittedName>
        <fullName evidence="1">Uncharacterized protein</fullName>
    </submittedName>
</protein>
<dbReference type="Proteomes" id="UP001149165">
    <property type="component" value="Unassembled WGS sequence"/>
</dbReference>
<reference evidence="1" key="2">
    <citation type="journal article" date="2023" name="IMA Fungus">
        <title>Comparative genomic study of the Penicillium genus elucidates a diverse pangenome and 15 lateral gene transfer events.</title>
        <authorList>
            <person name="Petersen C."/>
            <person name="Sorensen T."/>
            <person name="Nielsen M.R."/>
            <person name="Sondergaard T.E."/>
            <person name="Sorensen J.L."/>
            <person name="Fitzpatrick D.A."/>
            <person name="Frisvad J.C."/>
            <person name="Nielsen K.L."/>
        </authorList>
    </citation>
    <scope>NUCLEOTIDE SEQUENCE</scope>
    <source>
        <strain evidence="1">IBT 30069</strain>
    </source>
</reference>
<dbReference type="AlphaFoldDB" id="A0A9W9K5H4"/>
<accession>A0A9W9K5H4</accession>